<keyword evidence="1" id="KW-0812">Transmembrane</keyword>
<reference evidence="2" key="1">
    <citation type="submission" date="2014-09" db="EMBL/GenBank/DDBJ databases">
        <authorList>
            <person name="Magalhaes I.L.F."/>
            <person name="Oliveira U."/>
            <person name="Santos F.R."/>
            <person name="Vidigal T.H.D.A."/>
            <person name="Brescovit A.D."/>
            <person name="Santos A.J."/>
        </authorList>
    </citation>
    <scope>NUCLEOTIDE SEQUENCE</scope>
    <source>
        <tissue evidence="2">Shoot tissue taken approximately 20 cm above the soil surface</tissue>
    </source>
</reference>
<organism evidence="2">
    <name type="scientific">Arundo donax</name>
    <name type="common">Giant reed</name>
    <name type="synonym">Donax arundinaceus</name>
    <dbReference type="NCBI Taxonomy" id="35708"/>
    <lineage>
        <taxon>Eukaryota</taxon>
        <taxon>Viridiplantae</taxon>
        <taxon>Streptophyta</taxon>
        <taxon>Embryophyta</taxon>
        <taxon>Tracheophyta</taxon>
        <taxon>Spermatophyta</taxon>
        <taxon>Magnoliopsida</taxon>
        <taxon>Liliopsida</taxon>
        <taxon>Poales</taxon>
        <taxon>Poaceae</taxon>
        <taxon>PACMAD clade</taxon>
        <taxon>Arundinoideae</taxon>
        <taxon>Arundineae</taxon>
        <taxon>Arundo</taxon>
    </lineage>
</organism>
<name>A0A0A9AJS6_ARUDO</name>
<sequence>MGNNWLCNVDPKLKPQILVGVSTLCWVIWLIRNDIISEKSKVNFYM</sequence>
<reference evidence="2" key="2">
    <citation type="journal article" date="2015" name="Data Brief">
        <title>Shoot transcriptome of the giant reed, Arundo donax.</title>
        <authorList>
            <person name="Barrero R.A."/>
            <person name="Guerrero F.D."/>
            <person name="Moolhuijzen P."/>
            <person name="Goolsby J.A."/>
            <person name="Tidwell J."/>
            <person name="Bellgard S.E."/>
            <person name="Bellgard M.I."/>
        </authorList>
    </citation>
    <scope>NUCLEOTIDE SEQUENCE</scope>
    <source>
        <tissue evidence="2">Shoot tissue taken approximately 20 cm above the soil surface</tissue>
    </source>
</reference>
<dbReference type="EMBL" id="GBRH01245941">
    <property type="protein sequence ID" value="JAD51954.1"/>
    <property type="molecule type" value="Transcribed_RNA"/>
</dbReference>
<protein>
    <submittedName>
        <fullName evidence="2">Uncharacterized protein</fullName>
    </submittedName>
</protein>
<keyword evidence="1" id="KW-1133">Transmembrane helix</keyword>
<evidence type="ECO:0000256" key="1">
    <source>
        <dbReference type="SAM" id="Phobius"/>
    </source>
</evidence>
<keyword evidence="1" id="KW-0472">Membrane</keyword>
<accession>A0A0A9AJS6</accession>
<dbReference type="AlphaFoldDB" id="A0A0A9AJS6"/>
<feature type="transmembrane region" description="Helical" evidence="1">
    <location>
        <begin position="13"/>
        <end position="31"/>
    </location>
</feature>
<proteinExistence type="predicted"/>
<evidence type="ECO:0000313" key="2">
    <source>
        <dbReference type="EMBL" id="JAD51954.1"/>
    </source>
</evidence>